<dbReference type="AlphaFoldDB" id="A0A9N9Q1N3"/>
<comment type="caution">
    <text evidence="1">The sequence shown here is derived from an EMBL/GenBank/DDBJ whole genome shotgun (WGS) entry which is preliminary data.</text>
</comment>
<reference evidence="1" key="1">
    <citation type="submission" date="2021-07" db="EMBL/GenBank/DDBJ databases">
        <authorList>
            <person name="Durling M."/>
        </authorList>
    </citation>
    <scope>NUCLEOTIDE SEQUENCE</scope>
</reference>
<dbReference type="Proteomes" id="UP000701801">
    <property type="component" value="Unassembled WGS sequence"/>
</dbReference>
<evidence type="ECO:0000313" key="1">
    <source>
        <dbReference type="EMBL" id="CAG8982618.1"/>
    </source>
</evidence>
<dbReference type="EMBL" id="CAJVRM010000662">
    <property type="protein sequence ID" value="CAG8982618.1"/>
    <property type="molecule type" value="Genomic_DNA"/>
</dbReference>
<name>A0A9N9Q1N3_9HELO</name>
<sequence>MQTLLWHVPNGTCTYKFLVYGPLAPCTCHPRFWQMLQGGTEDHDLAGLPDDTKKEQYLQLVLAPLIPTSTPNFNSKLTWEEPLPTSICSNDPGPPRAQEVRSFGELAQGSISRTGGVRLASEASMEACCR</sequence>
<organism evidence="1 2">
    <name type="scientific">Hymenoscyphus albidus</name>
    <dbReference type="NCBI Taxonomy" id="595503"/>
    <lineage>
        <taxon>Eukaryota</taxon>
        <taxon>Fungi</taxon>
        <taxon>Dikarya</taxon>
        <taxon>Ascomycota</taxon>
        <taxon>Pezizomycotina</taxon>
        <taxon>Leotiomycetes</taxon>
        <taxon>Helotiales</taxon>
        <taxon>Helotiaceae</taxon>
        <taxon>Hymenoscyphus</taxon>
    </lineage>
</organism>
<accession>A0A9N9Q1N3</accession>
<gene>
    <name evidence="1" type="ORF">HYALB_00008110</name>
</gene>
<evidence type="ECO:0000313" key="2">
    <source>
        <dbReference type="Proteomes" id="UP000701801"/>
    </source>
</evidence>
<keyword evidence="2" id="KW-1185">Reference proteome</keyword>
<protein>
    <submittedName>
        <fullName evidence="1">Uncharacterized protein</fullName>
    </submittedName>
</protein>
<proteinExistence type="predicted"/>